<dbReference type="AlphaFoldDB" id="A0A1H2W7P6"/>
<reference evidence="2" key="1">
    <citation type="submission" date="2016-10" db="EMBL/GenBank/DDBJ databases">
        <authorList>
            <person name="Varghese N."/>
            <person name="Submissions S."/>
        </authorList>
    </citation>
    <scope>NUCLEOTIDE SEQUENCE [LARGE SCALE GENOMIC DNA]</scope>
    <source>
        <strain evidence="2">DSM 27839</strain>
    </source>
</reference>
<gene>
    <name evidence="1" type="ORF">SAMN05444358_1011701</name>
</gene>
<dbReference type="EMBL" id="FNNP01000001">
    <property type="protein sequence ID" value="SDW76610.1"/>
    <property type="molecule type" value="Genomic_DNA"/>
</dbReference>
<evidence type="ECO:0000313" key="1">
    <source>
        <dbReference type="EMBL" id="SDW76610.1"/>
    </source>
</evidence>
<keyword evidence="2" id="KW-1185">Reference proteome</keyword>
<accession>A0A1H2W7P6</accession>
<evidence type="ECO:0000313" key="2">
    <source>
        <dbReference type="Proteomes" id="UP000183400"/>
    </source>
</evidence>
<sequence>MTIELTDVEKARMYLAQIDALNIPNEPESNRDRMLERRAWLSTHLDQDDYASALILADAIDTRLIEQGHSVNFAVSVQEVREAADTDLTEARYALELLGSRETRSGVFSNGDSNHVIKIGDLGDWRELP</sequence>
<dbReference type="STRING" id="985054.SAMN05444358_1011701"/>
<dbReference type="OrthoDB" id="7707811at2"/>
<proteinExistence type="predicted"/>
<dbReference type="RefSeq" id="WP_074736007.1">
    <property type="nucleotide sequence ID" value="NZ_FNNP01000001.1"/>
</dbReference>
<organism evidence="1 2">
    <name type="scientific">Ruegeria halocynthiae</name>
    <dbReference type="NCBI Taxonomy" id="985054"/>
    <lineage>
        <taxon>Bacteria</taxon>
        <taxon>Pseudomonadati</taxon>
        <taxon>Pseudomonadota</taxon>
        <taxon>Alphaproteobacteria</taxon>
        <taxon>Rhodobacterales</taxon>
        <taxon>Roseobacteraceae</taxon>
        <taxon>Ruegeria</taxon>
    </lineage>
</organism>
<name>A0A1H2W7P6_9RHOB</name>
<dbReference type="Proteomes" id="UP000183400">
    <property type="component" value="Unassembled WGS sequence"/>
</dbReference>
<protein>
    <submittedName>
        <fullName evidence="1">Uncharacterized protein</fullName>
    </submittedName>
</protein>